<keyword evidence="2" id="KW-1185">Reference proteome</keyword>
<evidence type="ECO:0000313" key="1">
    <source>
        <dbReference type="EMBL" id="BBY24342.1"/>
    </source>
</evidence>
<dbReference type="Proteomes" id="UP000467130">
    <property type="component" value="Chromosome"/>
</dbReference>
<gene>
    <name evidence="1" type="ORF">MSTO_45470</name>
</gene>
<dbReference type="AlphaFoldDB" id="A0A7I7QDY5"/>
<accession>A0A7I7QDY5</accession>
<reference evidence="1 2" key="1">
    <citation type="journal article" date="2019" name="Emerg. Microbes Infect.">
        <title>Comprehensive subspecies identification of 175 nontuberculous mycobacteria species based on 7547 genomic profiles.</title>
        <authorList>
            <person name="Matsumoto Y."/>
            <person name="Kinjo T."/>
            <person name="Motooka D."/>
            <person name="Nabeya D."/>
            <person name="Jung N."/>
            <person name="Uechi K."/>
            <person name="Horii T."/>
            <person name="Iida T."/>
            <person name="Fujita J."/>
            <person name="Nakamura S."/>
        </authorList>
    </citation>
    <scope>NUCLEOTIDE SEQUENCE [LARGE SCALE GENOMIC DNA]</scope>
    <source>
        <strain evidence="1 2">JCM 17783</strain>
    </source>
</reference>
<dbReference type="KEGG" id="msto:MSTO_45470"/>
<proteinExistence type="predicted"/>
<sequence length="276" mass="30511">MPSVHSGDRARLLEVRYPVDRDRRRYRSQLLSRYLARRGLCAGGDRMRLFQQVVQLGFVVFYLRFPLGESGFVLLELGFLLAKFGFPLVELGFPAAKLGLPLGELGFVLRDLGFVLGELGLALRDLGFPIAKLSDLLRKRRSPMGELGLLVAKLILVLANFHFLPADFTLLLVQNGFALGELGFSLLEPTIAIAELGVAVPEFGVLFDVADQLLLNQVDEQVDFLLAVATLTNARPRERDIVNIGRGESHCSSPEVLDVSATPKFGALRLRIIRLS</sequence>
<dbReference type="EMBL" id="AP022587">
    <property type="protein sequence ID" value="BBY24342.1"/>
    <property type="molecule type" value="Genomic_DNA"/>
</dbReference>
<evidence type="ECO:0000313" key="2">
    <source>
        <dbReference type="Proteomes" id="UP000467130"/>
    </source>
</evidence>
<name>A0A7I7QDY5_9MYCO</name>
<protein>
    <submittedName>
        <fullName evidence="1">Uncharacterized protein</fullName>
    </submittedName>
</protein>
<organism evidence="1 2">
    <name type="scientific">Mycobacterium stomatepiae</name>
    <dbReference type="NCBI Taxonomy" id="470076"/>
    <lineage>
        <taxon>Bacteria</taxon>
        <taxon>Bacillati</taxon>
        <taxon>Actinomycetota</taxon>
        <taxon>Actinomycetes</taxon>
        <taxon>Mycobacteriales</taxon>
        <taxon>Mycobacteriaceae</taxon>
        <taxon>Mycobacterium</taxon>
        <taxon>Mycobacterium simiae complex</taxon>
    </lineage>
</organism>